<sequence>MTSNLYLFSPDLAKCIDDHTATIEMVLSEPSVCGIFKMNCEALTNFFCLNAKQLLLYAFSKTRTHLSDSAFNIITSGHIVLLQEIASNDLINEAIIEVLSEDSPDGPSDFQLSRISDVISTIFTVDLSNFQVYFPNKEIEIKKIHSKIKEPKRKFKFFSKFKTKKSQKAKFEKLQHKKYFSFEFLYILLKYTENVNIAFLFRMLFGRNERLASIQNIISSMKFTQNISSSLFYMDCAPNINNEWGDYEESEVNNHILGSQSLDSSNFIIDINENKSKEEIATLSTNQNLIINVSNSFNNEDEGNARQNKDNYIENTEDIVITKEENNDGKDKYINNDNIDNIYCINKTKNNDNEKTINDDNKDYNNMPKKHFNDNCNHENIINISEKNYQNDDIPNNTDENKKISNKNIETGNNSNENIENKLNIIIDIGNDHYNCENLNTSNTNKSNKTPDIIKHDGTFNDSDFNTHSNLNLIDSNDNTNKNIHLDNNSSTFSILSYHEEDLLNPIYLKMESLYKILNTAALNPIFQPEFLELDVYSCLLQRLHVPYFVINAQWQTIQNIVPTMPFSISKYFIEPASSMFHSTPARIHMYHCYSLKILTILMNNSTKFINQTFLNTILATFIKFDTCTMLHESIRHFVFVSMMIPKINIEVALTFVPVLIVECELRQYGIVASSAFPILNAVYNTSLKSKNLAVALTDIDGFDLFTQKYLKRYQKLISYDYGGPKAQQSQFVLNPKSLCV</sequence>
<accession>A0ABR2KVQ3</accession>
<evidence type="ECO:0000313" key="3">
    <source>
        <dbReference type="Proteomes" id="UP001470230"/>
    </source>
</evidence>
<organism evidence="2 3">
    <name type="scientific">Tritrichomonas musculus</name>
    <dbReference type="NCBI Taxonomy" id="1915356"/>
    <lineage>
        <taxon>Eukaryota</taxon>
        <taxon>Metamonada</taxon>
        <taxon>Parabasalia</taxon>
        <taxon>Tritrichomonadida</taxon>
        <taxon>Tritrichomonadidae</taxon>
        <taxon>Tritrichomonas</taxon>
    </lineage>
</organism>
<feature type="region of interest" description="Disordered" evidence="1">
    <location>
        <begin position="389"/>
        <end position="409"/>
    </location>
</feature>
<gene>
    <name evidence="2" type="ORF">M9Y10_023374</name>
</gene>
<name>A0ABR2KVQ3_9EUKA</name>
<keyword evidence="3" id="KW-1185">Reference proteome</keyword>
<dbReference type="Proteomes" id="UP001470230">
    <property type="component" value="Unassembled WGS sequence"/>
</dbReference>
<feature type="compositionally biased region" description="Polar residues" evidence="1">
    <location>
        <begin position="389"/>
        <end position="398"/>
    </location>
</feature>
<evidence type="ECO:0000313" key="2">
    <source>
        <dbReference type="EMBL" id="KAK8894933.1"/>
    </source>
</evidence>
<reference evidence="2 3" key="1">
    <citation type="submission" date="2024-04" db="EMBL/GenBank/DDBJ databases">
        <title>Tritrichomonas musculus Genome.</title>
        <authorList>
            <person name="Alves-Ferreira E."/>
            <person name="Grigg M."/>
            <person name="Lorenzi H."/>
            <person name="Galac M."/>
        </authorList>
    </citation>
    <scope>NUCLEOTIDE SEQUENCE [LARGE SCALE GENOMIC DNA]</scope>
    <source>
        <strain evidence="2 3">EAF2021</strain>
    </source>
</reference>
<proteinExistence type="predicted"/>
<evidence type="ECO:0000256" key="1">
    <source>
        <dbReference type="SAM" id="MobiDB-lite"/>
    </source>
</evidence>
<protein>
    <submittedName>
        <fullName evidence="2">Uncharacterized protein</fullName>
    </submittedName>
</protein>
<dbReference type="EMBL" id="JAPFFF010000003">
    <property type="protein sequence ID" value="KAK8894933.1"/>
    <property type="molecule type" value="Genomic_DNA"/>
</dbReference>
<comment type="caution">
    <text evidence="2">The sequence shown here is derived from an EMBL/GenBank/DDBJ whole genome shotgun (WGS) entry which is preliminary data.</text>
</comment>